<protein>
    <submittedName>
        <fullName evidence="3">Endonuclease/exonuclease/phosphatase family protein</fullName>
    </submittedName>
</protein>
<keyword evidence="4" id="KW-1185">Reference proteome</keyword>
<dbReference type="InterPro" id="IPR036691">
    <property type="entry name" value="Endo/exonu/phosph_ase_sf"/>
</dbReference>
<feature type="domain" description="Endonuclease/exonuclease/phosphatase" evidence="2">
    <location>
        <begin position="101"/>
        <end position="304"/>
    </location>
</feature>
<keyword evidence="1" id="KW-0472">Membrane</keyword>
<sequence length="318" mass="34072">MTLIKLAANVTASALLLGFAAFGVAALSGIGHRWVDILAQFTSPVLLAAVGVTVVCLLFRLWPASIVGGLACVMLALSVWPQWTPTKGVPVPGQPIVRVYSANLYVFNTDVAAMRQSIAAADADILVLVELGQAPASRLDELLPDYPHRVLIGQARAGDHARSIIASRYPILQRLPERPDGLSAVGATVQTPIGPINVFGVHLTRPWPYQYQWGQITQVMALAERMKAAPDHPVIAAGDFNSVSSARIGKQIQSDLGLIPAPGWPGTWPSQIPAFAGITIDQVYRSPDLALITRRLGEPTGSDHRPVVTEFTRAQPPR</sequence>
<accession>A0ABX7LRY0</accession>
<keyword evidence="1" id="KW-1133">Transmembrane helix</keyword>
<dbReference type="Pfam" id="PF03372">
    <property type="entry name" value="Exo_endo_phos"/>
    <property type="match status" value="1"/>
</dbReference>
<feature type="transmembrane region" description="Helical" evidence="1">
    <location>
        <begin position="66"/>
        <end position="83"/>
    </location>
</feature>
<keyword evidence="3" id="KW-0540">Nuclease</keyword>
<keyword evidence="1" id="KW-0812">Transmembrane</keyword>
<dbReference type="GO" id="GO:0004519">
    <property type="term" value="F:endonuclease activity"/>
    <property type="evidence" value="ECO:0007669"/>
    <property type="project" value="UniProtKB-KW"/>
</dbReference>
<feature type="transmembrane region" description="Helical" evidence="1">
    <location>
        <begin position="12"/>
        <end position="31"/>
    </location>
</feature>
<dbReference type="Gene3D" id="3.60.10.10">
    <property type="entry name" value="Endonuclease/exonuclease/phosphatase"/>
    <property type="match status" value="1"/>
</dbReference>
<dbReference type="EMBL" id="CP070968">
    <property type="protein sequence ID" value="QSF55568.1"/>
    <property type="molecule type" value="Genomic_DNA"/>
</dbReference>
<organism evidence="3 4">
    <name type="scientific">Brevundimonas fontaquae</name>
    <dbReference type="NCBI Taxonomy" id="2813778"/>
    <lineage>
        <taxon>Bacteria</taxon>
        <taxon>Pseudomonadati</taxon>
        <taxon>Pseudomonadota</taxon>
        <taxon>Alphaproteobacteria</taxon>
        <taxon>Caulobacterales</taxon>
        <taxon>Caulobacteraceae</taxon>
        <taxon>Brevundimonas</taxon>
    </lineage>
</organism>
<dbReference type="InterPro" id="IPR005135">
    <property type="entry name" value="Endo/exonuclease/phosphatase"/>
</dbReference>
<proteinExistence type="predicted"/>
<dbReference type="SUPFAM" id="SSF56219">
    <property type="entry name" value="DNase I-like"/>
    <property type="match status" value="1"/>
</dbReference>
<reference evidence="3 4" key="1">
    <citation type="submission" date="2021-02" db="EMBL/GenBank/DDBJ databases">
        <title>Brevundimonas sp. CS1 genome sequence.</title>
        <authorList>
            <person name="Lee K."/>
            <person name="Choi Y.-J."/>
            <person name="Son H.-R."/>
        </authorList>
    </citation>
    <scope>NUCLEOTIDE SEQUENCE [LARGE SCALE GENOMIC DNA]</scope>
    <source>
        <strain evidence="3 4">CS1</strain>
    </source>
</reference>
<evidence type="ECO:0000259" key="2">
    <source>
        <dbReference type="Pfam" id="PF03372"/>
    </source>
</evidence>
<evidence type="ECO:0000256" key="1">
    <source>
        <dbReference type="SAM" id="Phobius"/>
    </source>
</evidence>
<dbReference type="RefSeq" id="WP_205682910.1">
    <property type="nucleotide sequence ID" value="NZ_CP070968.1"/>
</dbReference>
<evidence type="ECO:0000313" key="4">
    <source>
        <dbReference type="Proteomes" id="UP000662957"/>
    </source>
</evidence>
<evidence type="ECO:0000313" key="3">
    <source>
        <dbReference type="EMBL" id="QSF55568.1"/>
    </source>
</evidence>
<name>A0ABX7LRY0_9CAUL</name>
<keyword evidence="3" id="KW-0378">Hydrolase</keyword>
<feature type="transmembrane region" description="Helical" evidence="1">
    <location>
        <begin position="37"/>
        <end position="59"/>
    </location>
</feature>
<gene>
    <name evidence="3" type="ORF">JX001_07260</name>
</gene>
<keyword evidence="3" id="KW-0255">Endonuclease</keyword>
<dbReference type="Proteomes" id="UP000662957">
    <property type="component" value="Chromosome"/>
</dbReference>